<keyword evidence="1" id="KW-0732">Signal</keyword>
<dbReference type="EMBL" id="AZHE01000025">
    <property type="protein sequence ID" value="KHN95209.1"/>
    <property type="molecule type" value="Genomic_DNA"/>
</dbReference>
<dbReference type="GeneID" id="63741375"/>
<gene>
    <name evidence="2" type="ORF">MAM_06920</name>
</gene>
<evidence type="ECO:0000313" key="2">
    <source>
        <dbReference type="EMBL" id="KHN95209.1"/>
    </source>
</evidence>
<comment type="caution">
    <text evidence="2">The sequence shown here is derived from an EMBL/GenBank/DDBJ whole genome shotgun (WGS) entry which is preliminary data.</text>
</comment>
<evidence type="ECO:0000313" key="3">
    <source>
        <dbReference type="Proteomes" id="UP000030816"/>
    </source>
</evidence>
<feature type="chain" id="PRO_5002081375" description="Phosphatidylglycerol/phosphatidylinositol transfer protein" evidence="1">
    <location>
        <begin position="20"/>
        <end position="148"/>
    </location>
</feature>
<dbReference type="AlphaFoldDB" id="A0A0B2WNI3"/>
<evidence type="ECO:0008006" key="4">
    <source>
        <dbReference type="Google" id="ProtNLM"/>
    </source>
</evidence>
<dbReference type="Proteomes" id="UP000030816">
    <property type="component" value="Unassembled WGS sequence"/>
</dbReference>
<protein>
    <recommendedName>
        <fullName evidence="4">Phosphatidylglycerol/phosphatidylinositol transfer protein</fullName>
    </recommendedName>
</protein>
<organism evidence="2 3">
    <name type="scientific">Metarhizium album (strain ARSEF 1941)</name>
    <dbReference type="NCBI Taxonomy" id="1081103"/>
    <lineage>
        <taxon>Eukaryota</taxon>
        <taxon>Fungi</taxon>
        <taxon>Dikarya</taxon>
        <taxon>Ascomycota</taxon>
        <taxon>Pezizomycotina</taxon>
        <taxon>Sordariomycetes</taxon>
        <taxon>Hypocreomycetidae</taxon>
        <taxon>Hypocreales</taxon>
        <taxon>Clavicipitaceae</taxon>
        <taxon>Metarhizium</taxon>
    </lineage>
</organism>
<dbReference type="RefSeq" id="XP_040676275.1">
    <property type="nucleotide sequence ID" value="XM_040825718.1"/>
</dbReference>
<proteinExistence type="predicted"/>
<reference evidence="2 3" key="1">
    <citation type="journal article" date="2014" name="Proc. Natl. Acad. Sci. U.S.A.">
        <title>Trajectory and genomic determinants of fungal-pathogen speciation and host adaptation.</title>
        <authorList>
            <person name="Hu X."/>
            <person name="Xiao G."/>
            <person name="Zheng P."/>
            <person name="Shang Y."/>
            <person name="Su Y."/>
            <person name="Zhang X."/>
            <person name="Liu X."/>
            <person name="Zhan S."/>
            <person name="St Leger R.J."/>
            <person name="Wang C."/>
        </authorList>
    </citation>
    <scope>NUCLEOTIDE SEQUENCE [LARGE SCALE GENOMIC DNA]</scope>
    <source>
        <strain evidence="2 3">ARSEF 1941</strain>
    </source>
</reference>
<evidence type="ECO:0000256" key="1">
    <source>
        <dbReference type="SAM" id="SignalP"/>
    </source>
</evidence>
<dbReference type="OrthoDB" id="2841294at2759"/>
<name>A0A0B2WNI3_METAS</name>
<dbReference type="HOGENOM" id="CLU_137500_0_0_1"/>
<accession>A0A0B2WNI3</accession>
<keyword evidence="3" id="KW-1185">Reference proteome</keyword>
<feature type="signal peptide" evidence="1">
    <location>
        <begin position="1"/>
        <end position="19"/>
    </location>
</feature>
<sequence>MKRLLALLLLAPLAAVASASVQIAIKSPRPGATLHRQRPSEMVVQTPNNDTTAAREVSLVLSVVPCPESACPNAGDGLGTVLYAGPFRPVAPAAAPGAPAGPPEQAFQVDVPASFPVGPAELLATHFVLTGDNLSPLLQIAGEVVFVV</sequence>